<evidence type="ECO:0000256" key="7">
    <source>
        <dbReference type="ARBA" id="ARBA00022833"/>
    </source>
</evidence>
<comment type="catalytic activity">
    <reaction evidence="1">
        <text>S-ubiquitinyl-[E2 ubiquitin-conjugating enzyme]-L-cysteine + [acceptor protein]-L-lysine = [E2 ubiquitin-conjugating enzyme]-L-cysteine + N(6)-ubiquitinyl-[acceptor protein]-L-lysine.</text>
        <dbReference type="EC" id="2.3.2.27"/>
    </reaction>
</comment>
<dbReference type="SUPFAM" id="SSF57850">
    <property type="entry name" value="RING/U-box"/>
    <property type="match status" value="1"/>
</dbReference>
<dbReference type="InterPro" id="IPR013083">
    <property type="entry name" value="Znf_RING/FYVE/PHD"/>
</dbReference>
<dbReference type="Gene3D" id="3.30.40.10">
    <property type="entry name" value="Zinc/RING finger domain, C3HC4 (zinc finger)"/>
    <property type="match status" value="1"/>
</dbReference>
<dbReference type="Gramene" id="Psat04G0263800-T1">
    <property type="protein sequence ID" value="KAI5418069.1"/>
    <property type="gene ID" value="KIW84_042638"/>
</dbReference>
<dbReference type="Pfam" id="PF13639">
    <property type="entry name" value="zf-RING_2"/>
    <property type="match status" value="1"/>
</dbReference>
<dbReference type="GO" id="GO:0061630">
    <property type="term" value="F:ubiquitin protein ligase activity"/>
    <property type="evidence" value="ECO:0007669"/>
    <property type="project" value="UniProtKB-EC"/>
</dbReference>
<evidence type="ECO:0000256" key="3">
    <source>
        <dbReference type="ARBA" id="ARBA00022679"/>
    </source>
</evidence>
<sequence length="239" mass="27647">MSQQGENAEIYNSMANIDESDAISTSSERETTLRFSSVSNSMSATRMEEILNINNVETYVTREIQSHRRFVRSEMVHRNPVGTMIPVGSDNGEQQSLVVPTHDPQMIRTLVQNNNRITFHTAIERLHSGELLRPQDIRVLHNQLMLHFNEWRWMKKMRGGLTGEEIRKAISCKIFEETSQIKELCCICQEEYMNGEECGKLDCEHYFHMKCIKKWLTKKNMCPLCKCMGLAIVDELIDG</sequence>
<evidence type="ECO:0000256" key="2">
    <source>
        <dbReference type="ARBA" id="ARBA00012483"/>
    </source>
</evidence>
<reference evidence="10 11" key="1">
    <citation type="journal article" date="2022" name="Nat. Genet.">
        <title>Improved pea reference genome and pan-genome highlight genomic features and evolutionary characteristics.</title>
        <authorList>
            <person name="Yang T."/>
            <person name="Liu R."/>
            <person name="Luo Y."/>
            <person name="Hu S."/>
            <person name="Wang D."/>
            <person name="Wang C."/>
            <person name="Pandey M.K."/>
            <person name="Ge S."/>
            <person name="Xu Q."/>
            <person name="Li N."/>
            <person name="Li G."/>
            <person name="Huang Y."/>
            <person name="Saxena R.K."/>
            <person name="Ji Y."/>
            <person name="Li M."/>
            <person name="Yan X."/>
            <person name="He Y."/>
            <person name="Liu Y."/>
            <person name="Wang X."/>
            <person name="Xiang C."/>
            <person name="Varshney R.K."/>
            <person name="Ding H."/>
            <person name="Gao S."/>
            <person name="Zong X."/>
        </authorList>
    </citation>
    <scope>NUCLEOTIDE SEQUENCE [LARGE SCALE GENOMIC DNA]</scope>
    <source>
        <strain evidence="10 11">cv. Zhongwan 6</strain>
    </source>
</reference>
<dbReference type="EMBL" id="JAMSHJ010000004">
    <property type="protein sequence ID" value="KAI5418069.1"/>
    <property type="molecule type" value="Genomic_DNA"/>
</dbReference>
<evidence type="ECO:0000259" key="9">
    <source>
        <dbReference type="PROSITE" id="PS50089"/>
    </source>
</evidence>
<protein>
    <recommendedName>
        <fullName evidence="2">RING-type E3 ubiquitin transferase</fullName>
        <ecNumber evidence="2">2.3.2.27</ecNumber>
    </recommendedName>
</protein>
<dbReference type="PANTHER" id="PTHR22937:SF163">
    <property type="entry name" value="RING-TYPE E3 UBIQUITIN TRANSFERASE"/>
    <property type="match status" value="1"/>
</dbReference>
<evidence type="ECO:0000256" key="5">
    <source>
        <dbReference type="ARBA" id="ARBA00022771"/>
    </source>
</evidence>
<keyword evidence="7" id="KW-0862">Zinc</keyword>
<evidence type="ECO:0000256" key="8">
    <source>
        <dbReference type="PROSITE-ProRule" id="PRU00175"/>
    </source>
</evidence>
<dbReference type="InterPro" id="IPR001841">
    <property type="entry name" value="Znf_RING"/>
</dbReference>
<evidence type="ECO:0000313" key="10">
    <source>
        <dbReference type="EMBL" id="KAI5418069.1"/>
    </source>
</evidence>
<organism evidence="10 11">
    <name type="scientific">Pisum sativum</name>
    <name type="common">Garden pea</name>
    <name type="synonym">Lathyrus oleraceus</name>
    <dbReference type="NCBI Taxonomy" id="3888"/>
    <lineage>
        <taxon>Eukaryota</taxon>
        <taxon>Viridiplantae</taxon>
        <taxon>Streptophyta</taxon>
        <taxon>Embryophyta</taxon>
        <taxon>Tracheophyta</taxon>
        <taxon>Spermatophyta</taxon>
        <taxon>Magnoliopsida</taxon>
        <taxon>eudicotyledons</taxon>
        <taxon>Gunneridae</taxon>
        <taxon>Pentapetalae</taxon>
        <taxon>rosids</taxon>
        <taxon>fabids</taxon>
        <taxon>Fabales</taxon>
        <taxon>Fabaceae</taxon>
        <taxon>Papilionoideae</taxon>
        <taxon>50 kb inversion clade</taxon>
        <taxon>NPAAA clade</taxon>
        <taxon>Hologalegina</taxon>
        <taxon>IRL clade</taxon>
        <taxon>Fabeae</taxon>
        <taxon>Lathyrus</taxon>
    </lineage>
</organism>
<evidence type="ECO:0000313" key="11">
    <source>
        <dbReference type="Proteomes" id="UP001058974"/>
    </source>
</evidence>
<dbReference type="Proteomes" id="UP001058974">
    <property type="component" value="Chromosome 4"/>
</dbReference>
<keyword evidence="3" id="KW-0808">Transferase</keyword>
<keyword evidence="11" id="KW-1185">Reference proteome</keyword>
<dbReference type="InterPro" id="IPR045191">
    <property type="entry name" value="MBR1/2-like"/>
</dbReference>
<dbReference type="EC" id="2.3.2.27" evidence="2"/>
<keyword evidence="6" id="KW-0833">Ubl conjugation pathway</keyword>
<feature type="domain" description="RING-type" evidence="9">
    <location>
        <begin position="185"/>
        <end position="226"/>
    </location>
</feature>
<proteinExistence type="predicted"/>
<dbReference type="PROSITE" id="PS50089">
    <property type="entry name" value="ZF_RING_2"/>
    <property type="match status" value="1"/>
</dbReference>
<evidence type="ECO:0000256" key="6">
    <source>
        <dbReference type="ARBA" id="ARBA00022786"/>
    </source>
</evidence>
<comment type="caution">
    <text evidence="10">The sequence shown here is derived from an EMBL/GenBank/DDBJ whole genome shotgun (WGS) entry which is preliminary data.</text>
</comment>
<evidence type="ECO:0000256" key="4">
    <source>
        <dbReference type="ARBA" id="ARBA00022723"/>
    </source>
</evidence>
<keyword evidence="5 8" id="KW-0863">Zinc-finger</keyword>
<keyword evidence="4" id="KW-0479">Metal-binding</keyword>
<name>A0A9D4XDF5_PEA</name>
<dbReference type="AlphaFoldDB" id="A0A9D4XDF5"/>
<dbReference type="PANTHER" id="PTHR22937">
    <property type="entry name" value="E3 UBIQUITIN-PROTEIN LIGASE RNF165"/>
    <property type="match status" value="1"/>
</dbReference>
<accession>A0A9D4XDF5</accession>
<evidence type="ECO:0000256" key="1">
    <source>
        <dbReference type="ARBA" id="ARBA00000900"/>
    </source>
</evidence>
<dbReference type="GO" id="GO:0008270">
    <property type="term" value="F:zinc ion binding"/>
    <property type="evidence" value="ECO:0007669"/>
    <property type="project" value="UniProtKB-KW"/>
</dbReference>
<gene>
    <name evidence="10" type="ORF">KIW84_042638</name>
</gene>
<dbReference type="SMART" id="SM00184">
    <property type="entry name" value="RING"/>
    <property type="match status" value="1"/>
</dbReference>
<dbReference type="OrthoDB" id="1411524at2759"/>